<dbReference type="GO" id="GO:0008610">
    <property type="term" value="P:lipid biosynthetic process"/>
    <property type="evidence" value="ECO:0007669"/>
    <property type="project" value="InterPro"/>
</dbReference>
<dbReference type="EMBL" id="SSMQ01000023">
    <property type="protein sequence ID" value="TKD05032.1"/>
    <property type="molecule type" value="Genomic_DNA"/>
</dbReference>
<gene>
    <name evidence="8" type="ORF">E8A74_22465</name>
</gene>
<evidence type="ECO:0000256" key="1">
    <source>
        <dbReference type="ARBA" id="ARBA00008000"/>
    </source>
</evidence>
<dbReference type="InterPro" id="IPR036318">
    <property type="entry name" value="FAD-bd_PCMH-like_sf"/>
</dbReference>
<dbReference type="InterPro" id="IPR016166">
    <property type="entry name" value="FAD-bd_PCMH"/>
</dbReference>
<dbReference type="InterPro" id="IPR006094">
    <property type="entry name" value="Oxid_FAD_bind_N"/>
</dbReference>
<dbReference type="PROSITE" id="PS51387">
    <property type="entry name" value="FAD_PCMH"/>
    <property type="match status" value="1"/>
</dbReference>
<dbReference type="InterPro" id="IPR016164">
    <property type="entry name" value="FAD-linked_Oxase-like_C"/>
</dbReference>
<feature type="site" description="Important for enzyme activity" evidence="6">
    <location>
        <position position="310"/>
    </location>
</feature>
<evidence type="ECO:0000256" key="3">
    <source>
        <dbReference type="ARBA" id="ARBA00022827"/>
    </source>
</evidence>
<dbReference type="Pfam" id="PF01565">
    <property type="entry name" value="FAD_binding_4"/>
    <property type="match status" value="1"/>
</dbReference>
<dbReference type="AlphaFoldDB" id="A0A4V5PMM7"/>
<evidence type="ECO:0000313" key="8">
    <source>
        <dbReference type="EMBL" id="TKD05032.1"/>
    </source>
</evidence>
<name>A0A4V5PMM7_9BACT</name>
<feature type="binding site" evidence="5">
    <location>
        <begin position="125"/>
        <end position="131"/>
    </location>
    <ligand>
        <name>FAD</name>
        <dbReference type="ChEBI" id="CHEBI:57692"/>
    </ligand>
</feature>
<dbReference type="PANTHER" id="PTHR46568:SF1">
    <property type="entry name" value="ALKYLDIHYDROXYACETONEPHOSPHATE SYNTHASE, PEROXISOMAL"/>
    <property type="match status" value="1"/>
</dbReference>
<evidence type="ECO:0000256" key="2">
    <source>
        <dbReference type="ARBA" id="ARBA00022630"/>
    </source>
</evidence>
<organism evidence="8 9">
    <name type="scientific">Polyangium fumosum</name>
    <dbReference type="NCBI Taxonomy" id="889272"/>
    <lineage>
        <taxon>Bacteria</taxon>
        <taxon>Pseudomonadati</taxon>
        <taxon>Myxococcota</taxon>
        <taxon>Polyangia</taxon>
        <taxon>Polyangiales</taxon>
        <taxon>Polyangiaceae</taxon>
        <taxon>Polyangium</taxon>
    </lineage>
</organism>
<keyword evidence="3 5" id="KW-0274">FAD</keyword>
<dbReference type="Proteomes" id="UP000309215">
    <property type="component" value="Unassembled WGS sequence"/>
</dbReference>
<dbReference type="Gene3D" id="3.30.300.330">
    <property type="match status" value="1"/>
</dbReference>
<dbReference type="OrthoDB" id="9811557at2"/>
<comment type="similarity">
    <text evidence="1">Belongs to the FAD-binding oxidoreductase/transferase type 4 family.</text>
</comment>
<evidence type="ECO:0000256" key="5">
    <source>
        <dbReference type="PIRSR" id="PIRSR625650-3"/>
    </source>
</evidence>
<dbReference type="Gene3D" id="3.30.465.10">
    <property type="match status" value="1"/>
</dbReference>
<dbReference type="PANTHER" id="PTHR46568">
    <property type="entry name" value="ALKYLDIHYDROXYACETONEPHOSPHATE SYNTHASE, PEROXISOMAL"/>
    <property type="match status" value="1"/>
</dbReference>
<dbReference type="GO" id="GO:0071949">
    <property type="term" value="F:FAD binding"/>
    <property type="evidence" value="ECO:0007669"/>
    <property type="project" value="InterPro"/>
</dbReference>
<accession>A0A4V5PMM7</accession>
<evidence type="ECO:0000256" key="6">
    <source>
        <dbReference type="PIRSR" id="PIRSR625650-4"/>
    </source>
</evidence>
<proteinExistence type="inferred from homology"/>
<dbReference type="SUPFAM" id="SSF56176">
    <property type="entry name" value="FAD-binding/transporter-associated domain-like"/>
    <property type="match status" value="1"/>
</dbReference>
<feature type="domain" description="FAD-binding PCMH-type" evidence="7">
    <location>
        <begin position="92"/>
        <end position="275"/>
    </location>
</feature>
<keyword evidence="9" id="KW-1185">Reference proteome</keyword>
<comment type="caution">
    <text evidence="8">The sequence shown here is derived from an EMBL/GenBank/DDBJ whole genome shotgun (WGS) entry which is preliminary data.</text>
</comment>
<evidence type="ECO:0000259" key="7">
    <source>
        <dbReference type="PROSITE" id="PS51387"/>
    </source>
</evidence>
<dbReference type="InterPro" id="IPR004113">
    <property type="entry name" value="FAD-bd_oxidored_4_C"/>
</dbReference>
<dbReference type="SUPFAM" id="SSF55103">
    <property type="entry name" value="FAD-linked oxidases, C-terminal domain"/>
    <property type="match status" value="1"/>
</dbReference>
<protein>
    <submittedName>
        <fullName evidence="8">FAD-binding oxidoreductase</fullName>
    </submittedName>
</protein>
<dbReference type="InterPro" id="IPR025650">
    <property type="entry name" value="Alkyl-DHAP_Synthase"/>
</dbReference>
<feature type="active site" description="Proton donor/acceptor" evidence="4">
    <location>
        <position position="451"/>
    </location>
</feature>
<evidence type="ECO:0000313" key="9">
    <source>
        <dbReference type="Proteomes" id="UP000309215"/>
    </source>
</evidence>
<feature type="binding site" evidence="5">
    <location>
        <begin position="259"/>
        <end position="265"/>
    </location>
    <ligand>
        <name>FAD</name>
        <dbReference type="ChEBI" id="CHEBI:57692"/>
    </ligand>
</feature>
<dbReference type="GO" id="GO:0008609">
    <property type="term" value="F:alkylglycerone-phosphate synthase activity"/>
    <property type="evidence" value="ECO:0007669"/>
    <property type="project" value="InterPro"/>
</dbReference>
<keyword evidence="2" id="KW-0285">Flavoprotein</keyword>
<dbReference type="Pfam" id="PF02913">
    <property type="entry name" value="FAD-oxidase_C"/>
    <property type="match status" value="1"/>
</dbReference>
<dbReference type="InterPro" id="IPR016169">
    <property type="entry name" value="FAD-bd_PCMH_sub2"/>
</dbReference>
<evidence type="ECO:0000256" key="4">
    <source>
        <dbReference type="PIRSR" id="PIRSR625650-1"/>
    </source>
</evidence>
<reference evidence="8 9" key="1">
    <citation type="submission" date="2019-04" db="EMBL/GenBank/DDBJ databases">
        <authorList>
            <person name="Li Y."/>
            <person name="Wang J."/>
        </authorList>
    </citation>
    <scope>NUCLEOTIDE SEQUENCE [LARGE SCALE GENOMIC DNA]</scope>
    <source>
        <strain evidence="8 9">DSM 14668</strain>
    </source>
</reference>
<sequence>MSERERSHWAWGYTDAFPDEPGREALAAQVGALLGRAFSLRPLPTLESARLPEPRVLPPTSLAPISSAAPKDRIHHTYGKGYRDLVRAYRGDFSVAPDWVSFPQSEEDIERLLAHCAAEGIAVIPYGGGTSVVGGVEASVGDRPRGVVSLDLRRLDRVLDIEPVSRSARIQAGATGPVLEEQLAPHGLTLRHFPQSFEFSTLGGWIATRAGGHFATLYTHIDDLVSSVRMITPAGTWASRRLPASGAGPSPDRLALGSEGILGVITEAWVRLQARPRYRASASVTFPHFADGARACRLLAQSGLYPSNCRLLDRTDALLGGVFVDGGAVLLLAFESADHPLGPSMNRALEITAEAGGVCPEGPVFREERGEGARAQATYKQSFFRAPYLQSALVSLGVLADTFETACTWDRFEALDVAVHEAVLPALQRTLGGGILARRFTHVYPDGPAPYYTFLGPAREGHELETWAAIKDAASHAILASGGTITHHHAVGRVHRPYFRAERPEPFERALRAAKRAVDPAGIMNPGALFEPDER</sequence>
<dbReference type="RefSeq" id="WP_136931103.1">
    <property type="nucleotide sequence ID" value="NZ_SSMQ01000023.1"/>
</dbReference>
<comment type="cofactor">
    <cofactor evidence="5">
        <name>FAD</name>
        <dbReference type="ChEBI" id="CHEBI:57692"/>
    </cofactor>
</comment>